<dbReference type="AlphaFoldDB" id="A0A7R8WIS9"/>
<gene>
    <name evidence="4" type="ORF">CTOB1V02_LOCUS10327</name>
</gene>
<dbReference type="InterPro" id="IPR000463">
    <property type="entry name" value="Fatty_acid-bd"/>
</dbReference>
<evidence type="ECO:0000256" key="3">
    <source>
        <dbReference type="RuleBase" id="RU003696"/>
    </source>
</evidence>
<evidence type="ECO:0000256" key="2">
    <source>
        <dbReference type="ARBA" id="ARBA00023121"/>
    </source>
</evidence>
<dbReference type="EMBL" id="OB664719">
    <property type="protein sequence ID" value="CAD7232492.1"/>
    <property type="molecule type" value="Genomic_DNA"/>
</dbReference>
<dbReference type="Pfam" id="PF00061">
    <property type="entry name" value="Lipocalin"/>
    <property type="match status" value="1"/>
</dbReference>
<dbReference type="OrthoDB" id="354351at2759"/>
<dbReference type="PROSITE" id="PS00214">
    <property type="entry name" value="FABP"/>
    <property type="match status" value="1"/>
</dbReference>
<keyword evidence="3" id="KW-0813">Transport</keyword>
<dbReference type="PRINTS" id="PR00178">
    <property type="entry name" value="FATTYACIDBP"/>
</dbReference>
<dbReference type="PANTHER" id="PTHR11955">
    <property type="entry name" value="FATTY ACID BINDING PROTEIN"/>
    <property type="match status" value="1"/>
</dbReference>
<organism evidence="4">
    <name type="scientific">Cyprideis torosa</name>
    <dbReference type="NCBI Taxonomy" id="163714"/>
    <lineage>
        <taxon>Eukaryota</taxon>
        <taxon>Metazoa</taxon>
        <taxon>Ecdysozoa</taxon>
        <taxon>Arthropoda</taxon>
        <taxon>Crustacea</taxon>
        <taxon>Oligostraca</taxon>
        <taxon>Ostracoda</taxon>
        <taxon>Podocopa</taxon>
        <taxon>Podocopida</taxon>
        <taxon>Cytherocopina</taxon>
        <taxon>Cytheroidea</taxon>
        <taxon>Cytherideidae</taxon>
        <taxon>Cyprideis</taxon>
    </lineage>
</organism>
<keyword evidence="2" id="KW-0446">Lipid-binding</keyword>
<dbReference type="GO" id="GO:0005504">
    <property type="term" value="F:fatty acid binding"/>
    <property type="evidence" value="ECO:0007669"/>
    <property type="project" value="UniProtKB-ARBA"/>
</dbReference>
<evidence type="ECO:0000256" key="1">
    <source>
        <dbReference type="ARBA" id="ARBA00008390"/>
    </source>
</evidence>
<dbReference type="CDD" id="cd00742">
    <property type="entry name" value="FABP"/>
    <property type="match status" value="1"/>
</dbReference>
<dbReference type="InterPro" id="IPR000566">
    <property type="entry name" value="Lipocln_cytosolic_FA-bd_dom"/>
</dbReference>
<name>A0A7R8WIS9_9CRUS</name>
<dbReference type="FunFam" id="2.40.128.20:FF:000001">
    <property type="entry name" value="Fatty acid-binding protein, adipocyte"/>
    <property type="match status" value="1"/>
</dbReference>
<reference evidence="4" key="1">
    <citation type="submission" date="2020-11" db="EMBL/GenBank/DDBJ databases">
        <authorList>
            <person name="Tran Van P."/>
        </authorList>
    </citation>
    <scope>NUCLEOTIDE SEQUENCE</scope>
</reference>
<accession>A0A7R8WIS9</accession>
<dbReference type="InterPro" id="IPR012674">
    <property type="entry name" value="Calycin"/>
</dbReference>
<comment type="similarity">
    <text evidence="1 3">Belongs to the calycin superfamily. Fatty-acid binding protein (FABP) family.</text>
</comment>
<sequence length="137" mass="15096">MVTKLVGTWRLKSSENFDEYLGAVGVGFMWRKLAATAKPDVIIEEKDGEWIITTKATFKTTVLKFKLGEEFGEVRGDGKELQTTVEDVDGKLVQTQKAAGVNGEDSVITRELNEDGIMLTTMAVGSVVCKREYTKAT</sequence>
<dbReference type="InterPro" id="IPR031259">
    <property type="entry name" value="ILBP"/>
</dbReference>
<dbReference type="Gene3D" id="2.40.128.20">
    <property type="match status" value="1"/>
</dbReference>
<evidence type="ECO:0000313" key="4">
    <source>
        <dbReference type="EMBL" id="CAD7232492.1"/>
    </source>
</evidence>
<dbReference type="SUPFAM" id="SSF50814">
    <property type="entry name" value="Lipocalins"/>
    <property type="match status" value="1"/>
</dbReference>
<protein>
    <submittedName>
        <fullName evidence="4">Uncharacterized protein</fullName>
    </submittedName>
</protein>
<proteinExistence type="inferred from homology"/>